<dbReference type="RefSeq" id="WP_124220420.1">
    <property type="nucleotide sequence ID" value="NZ_RKRF01000008.1"/>
</dbReference>
<keyword evidence="3" id="KW-1185">Reference proteome</keyword>
<dbReference type="AlphaFoldDB" id="A0A3N5BEY8"/>
<name>A0A3N5BEY8_9BACI</name>
<evidence type="ECO:0000256" key="1">
    <source>
        <dbReference type="SAM" id="Phobius"/>
    </source>
</evidence>
<feature type="transmembrane region" description="Helical" evidence="1">
    <location>
        <begin position="7"/>
        <end position="26"/>
    </location>
</feature>
<keyword evidence="1" id="KW-0812">Transmembrane</keyword>
<gene>
    <name evidence="2" type="ORF">EDC24_1063</name>
</gene>
<protein>
    <submittedName>
        <fullName evidence="2">Uncharacterized protein</fullName>
    </submittedName>
</protein>
<keyword evidence="1" id="KW-1133">Transmembrane helix</keyword>
<comment type="caution">
    <text evidence="2">The sequence shown here is derived from an EMBL/GenBank/DDBJ whole genome shotgun (WGS) entry which is preliminary data.</text>
</comment>
<evidence type="ECO:0000313" key="3">
    <source>
        <dbReference type="Proteomes" id="UP000276443"/>
    </source>
</evidence>
<accession>A0A3N5BEY8</accession>
<keyword evidence="1" id="KW-0472">Membrane</keyword>
<dbReference type="Proteomes" id="UP000276443">
    <property type="component" value="Unassembled WGS sequence"/>
</dbReference>
<feature type="transmembrane region" description="Helical" evidence="1">
    <location>
        <begin position="32"/>
        <end position="48"/>
    </location>
</feature>
<feature type="transmembrane region" description="Helical" evidence="1">
    <location>
        <begin position="55"/>
        <end position="73"/>
    </location>
</feature>
<reference evidence="2 3" key="1">
    <citation type="submission" date="2018-11" db="EMBL/GenBank/DDBJ databases">
        <title>Genomic Encyclopedia of Type Strains, Phase IV (KMG-IV): sequencing the most valuable type-strain genomes for metagenomic binning, comparative biology and taxonomic classification.</title>
        <authorList>
            <person name="Goeker M."/>
        </authorList>
    </citation>
    <scope>NUCLEOTIDE SEQUENCE [LARGE SCALE GENOMIC DNA]</scope>
    <source>
        <strain evidence="2 3">DSM 18090</strain>
    </source>
</reference>
<sequence length="74" mass="8253">MRKWVSMILLIVIALFALSFLDVWTIPNQYEPFLVAVLVVMLGMMLLLQSLKIAGYIFVFLAIGIAIVGAIQVL</sequence>
<proteinExistence type="predicted"/>
<organism evidence="2 3">
    <name type="scientific">Aquisalibacillus elongatus</name>
    <dbReference type="NCBI Taxonomy" id="485577"/>
    <lineage>
        <taxon>Bacteria</taxon>
        <taxon>Bacillati</taxon>
        <taxon>Bacillota</taxon>
        <taxon>Bacilli</taxon>
        <taxon>Bacillales</taxon>
        <taxon>Bacillaceae</taxon>
        <taxon>Aquisalibacillus</taxon>
    </lineage>
</organism>
<evidence type="ECO:0000313" key="2">
    <source>
        <dbReference type="EMBL" id="RPF53880.1"/>
    </source>
</evidence>
<dbReference type="EMBL" id="RKRF01000008">
    <property type="protein sequence ID" value="RPF53880.1"/>
    <property type="molecule type" value="Genomic_DNA"/>
</dbReference>